<keyword evidence="5 8" id="KW-0808">Transferase</keyword>
<comment type="caution">
    <text evidence="8">The sequence shown here is derived from an EMBL/GenBank/DDBJ whole genome shotgun (WGS) entry which is preliminary data.</text>
</comment>
<dbReference type="PRINTS" id="PR00799">
    <property type="entry name" value="TRANSAMINASE"/>
</dbReference>
<dbReference type="PANTHER" id="PTHR11879:SF22">
    <property type="entry name" value="ASPARTATE AMINOTRANSFERASE, MITOCHONDRIAL"/>
    <property type="match status" value="1"/>
</dbReference>
<keyword evidence="4 8" id="KW-0032">Aminotransferase</keyword>
<dbReference type="CDD" id="cd00609">
    <property type="entry name" value="AAT_like"/>
    <property type="match status" value="1"/>
</dbReference>
<evidence type="ECO:0000256" key="4">
    <source>
        <dbReference type="ARBA" id="ARBA00022576"/>
    </source>
</evidence>
<dbReference type="InterPro" id="IPR000796">
    <property type="entry name" value="Asp_trans"/>
</dbReference>
<dbReference type="RefSeq" id="WP_081089200.1">
    <property type="nucleotide sequence ID" value="NZ_JABFNP010000004.1"/>
</dbReference>
<comment type="similarity">
    <text evidence="2">Belongs to the class-I pyridoxal-phosphate-dependent aminotransferase family.</text>
</comment>
<evidence type="ECO:0000313" key="10">
    <source>
        <dbReference type="Proteomes" id="UP000436911"/>
    </source>
</evidence>
<dbReference type="NCBIfam" id="NF006719">
    <property type="entry name" value="PRK09257.1"/>
    <property type="match status" value="1"/>
</dbReference>
<evidence type="ECO:0000313" key="9">
    <source>
        <dbReference type="EMBL" id="MUZ75995.1"/>
    </source>
</evidence>
<organism evidence="8 10">
    <name type="scientific">Agrobacterium vitis</name>
    <name type="common">Rhizobium vitis</name>
    <dbReference type="NCBI Taxonomy" id="373"/>
    <lineage>
        <taxon>Bacteria</taxon>
        <taxon>Pseudomonadati</taxon>
        <taxon>Pseudomonadota</taxon>
        <taxon>Alphaproteobacteria</taxon>
        <taxon>Hyphomicrobiales</taxon>
        <taxon>Rhizobiaceae</taxon>
        <taxon>Rhizobium/Agrobacterium group</taxon>
        <taxon>Agrobacterium</taxon>
    </lineage>
</organism>
<dbReference type="Proteomes" id="UP000477951">
    <property type="component" value="Unassembled WGS sequence"/>
</dbReference>
<dbReference type="Proteomes" id="UP000436911">
    <property type="component" value="Unassembled WGS sequence"/>
</dbReference>
<dbReference type="AlphaFoldDB" id="A0A368NN68"/>
<dbReference type="InterPro" id="IPR015421">
    <property type="entry name" value="PyrdxlP-dep_Trfase_major"/>
</dbReference>
<dbReference type="Pfam" id="PF00155">
    <property type="entry name" value="Aminotran_1_2"/>
    <property type="match status" value="1"/>
</dbReference>
<comment type="cofactor">
    <cofactor evidence="1">
        <name>pyridoxal 5'-phosphate</name>
        <dbReference type="ChEBI" id="CHEBI:597326"/>
    </cofactor>
</comment>
<name>A0A368NN68_AGRVI</name>
<evidence type="ECO:0000259" key="7">
    <source>
        <dbReference type="Pfam" id="PF00155"/>
    </source>
</evidence>
<protein>
    <submittedName>
        <fullName evidence="9">Aminotransferase class I/II-fold pyridoxal phosphate-dependent enzyme</fullName>
    </submittedName>
    <submittedName>
        <fullName evidence="8">Aspartate/tyrosine/aromatic aminotransferase</fullName>
    </submittedName>
</protein>
<evidence type="ECO:0000256" key="1">
    <source>
        <dbReference type="ARBA" id="ARBA00001933"/>
    </source>
</evidence>
<dbReference type="Gene3D" id="3.90.1150.10">
    <property type="entry name" value="Aspartate Aminotransferase, domain 1"/>
    <property type="match status" value="1"/>
</dbReference>
<keyword evidence="6" id="KW-0663">Pyridoxal phosphate</keyword>
<sequence>MLDTLTMPPPDKILALMPIFRQDSRSHKLDLGVGVYRDASGITPVLRAVREAEARILRDQTTKAYIGPAGDAVYCDLMTKLVFGDHAPYERIRAIQTPGGAGALAVICGLIAKSAPNATLLVPDPTWVNHLSIIEDNGLAVKSWPYLDPTTGGVDFEALKQVVCSAKAGDVMLLHGCCHNPTGTDLNQAQWRELGMLLVDKGVVPFIDIAYQGFGDGLDEDAFGVRYLATTVPEMLVASSCSKNFGIYRERTGVAFVMGQTSKQAEIAAAQMVVRARIAYSMPPDHGSRIVGTILRDADMSADWRAELEDMRNTIISLRQALAKAFQLRSQGNHYDFLTANKGMFSKLGVTPQQVERLRNEFAIYMVEDSRINIAGLRHEQIDSFVEAVVCVTR</sequence>
<dbReference type="PANTHER" id="PTHR11879">
    <property type="entry name" value="ASPARTATE AMINOTRANSFERASE"/>
    <property type="match status" value="1"/>
</dbReference>
<evidence type="ECO:0000256" key="5">
    <source>
        <dbReference type="ARBA" id="ARBA00022679"/>
    </source>
</evidence>
<accession>A0A368NN68</accession>
<dbReference type="EMBL" id="QUSG01000033">
    <property type="protein sequence ID" value="KAA3519336.1"/>
    <property type="molecule type" value="Genomic_DNA"/>
</dbReference>
<dbReference type="GO" id="GO:0033585">
    <property type="term" value="P:L-phenylalanine biosynthetic process from chorismate via phenylpyruvate"/>
    <property type="evidence" value="ECO:0007669"/>
    <property type="project" value="TreeGrafter"/>
</dbReference>
<dbReference type="GO" id="GO:0004069">
    <property type="term" value="F:L-aspartate:2-oxoglutarate aminotransferase activity"/>
    <property type="evidence" value="ECO:0007669"/>
    <property type="project" value="TreeGrafter"/>
</dbReference>
<dbReference type="OrthoDB" id="9766445at2"/>
<dbReference type="InterPro" id="IPR015422">
    <property type="entry name" value="PyrdxlP-dep_Trfase_small"/>
</dbReference>
<gene>
    <name evidence="8" type="ORF">DXT89_25980</name>
    <name evidence="9" type="ORF">GOZ90_25410</name>
</gene>
<comment type="subunit">
    <text evidence="3">Homodimer.</text>
</comment>
<dbReference type="GO" id="GO:0030170">
    <property type="term" value="F:pyridoxal phosphate binding"/>
    <property type="evidence" value="ECO:0007669"/>
    <property type="project" value="InterPro"/>
</dbReference>
<dbReference type="GO" id="GO:0004838">
    <property type="term" value="F:L-tyrosine-2-oxoglutarate transaminase activity"/>
    <property type="evidence" value="ECO:0007669"/>
    <property type="project" value="TreeGrafter"/>
</dbReference>
<dbReference type="InterPro" id="IPR015424">
    <property type="entry name" value="PyrdxlP-dep_Trfase"/>
</dbReference>
<feature type="domain" description="Aminotransferase class I/classII large" evidence="7">
    <location>
        <begin position="27"/>
        <end position="389"/>
    </location>
</feature>
<reference evidence="9 11" key="2">
    <citation type="submission" date="2019-12" db="EMBL/GenBank/DDBJ databases">
        <title>Whole-genome sequencing of Allorhizobium vitis.</title>
        <authorList>
            <person name="Gan H.M."/>
            <person name="Szegedi E."/>
            <person name="Burr T."/>
            <person name="Savka M.A."/>
        </authorList>
    </citation>
    <scope>NUCLEOTIDE SEQUENCE [LARGE SCALE GENOMIC DNA]</scope>
    <source>
        <strain evidence="9 11">CG516</strain>
    </source>
</reference>
<dbReference type="GO" id="GO:0042802">
    <property type="term" value="F:identical protein binding"/>
    <property type="evidence" value="ECO:0007669"/>
    <property type="project" value="TreeGrafter"/>
</dbReference>
<dbReference type="InterPro" id="IPR004839">
    <property type="entry name" value="Aminotransferase_I/II_large"/>
</dbReference>
<evidence type="ECO:0000256" key="2">
    <source>
        <dbReference type="ARBA" id="ARBA00007441"/>
    </source>
</evidence>
<dbReference type="EMBL" id="WPHR01000043">
    <property type="protein sequence ID" value="MUZ75995.1"/>
    <property type="molecule type" value="Genomic_DNA"/>
</dbReference>
<dbReference type="GeneID" id="60684034"/>
<dbReference type="GO" id="GO:0005829">
    <property type="term" value="C:cytosol"/>
    <property type="evidence" value="ECO:0007669"/>
    <property type="project" value="TreeGrafter"/>
</dbReference>
<proteinExistence type="inferred from homology"/>
<reference evidence="8 10" key="1">
    <citation type="submission" date="2018-08" db="EMBL/GenBank/DDBJ databases">
        <title>Genome sequencing of Agrobacterium vitis strain ICMP 10754.</title>
        <authorList>
            <person name="Visnovsky S.B."/>
            <person name="Pitman A.R."/>
        </authorList>
    </citation>
    <scope>NUCLEOTIDE SEQUENCE [LARGE SCALE GENOMIC DNA]</scope>
    <source>
        <strain evidence="8 10">ICMP 10754</strain>
    </source>
</reference>
<evidence type="ECO:0000256" key="3">
    <source>
        <dbReference type="ARBA" id="ARBA00011738"/>
    </source>
</evidence>
<evidence type="ECO:0000256" key="6">
    <source>
        <dbReference type="ARBA" id="ARBA00022898"/>
    </source>
</evidence>
<dbReference type="SUPFAM" id="SSF53383">
    <property type="entry name" value="PLP-dependent transferases"/>
    <property type="match status" value="1"/>
</dbReference>
<evidence type="ECO:0000313" key="11">
    <source>
        <dbReference type="Proteomes" id="UP000477951"/>
    </source>
</evidence>
<dbReference type="Gene3D" id="3.40.640.10">
    <property type="entry name" value="Type I PLP-dependent aspartate aminotransferase-like (Major domain)"/>
    <property type="match status" value="1"/>
</dbReference>
<evidence type="ECO:0000313" key="8">
    <source>
        <dbReference type="EMBL" id="KAA3519336.1"/>
    </source>
</evidence>